<accession>A0A8X7CGN3</accession>
<feature type="non-terminal residue" evidence="2">
    <location>
        <position position="1"/>
    </location>
</feature>
<evidence type="ECO:0000313" key="2">
    <source>
        <dbReference type="EMBL" id="GFY68343.1"/>
    </source>
</evidence>
<comment type="caution">
    <text evidence="2">The sequence shown here is derived from an EMBL/GenBank/DDBJ whole genome shotgun (WGS) entry which is preliminary data.</text>
</comment>
<evidence type="ECO:0000313" key="3">
    <source>
        <dbReference type="Proteomes" id="UP000886998"/>
    </source>
</evidence>
<gene>
    <name evidence="2" type="ORF">TNIN_158521</name>
</gene>
<proteinExistence type="predicted"/>
<dbReference type="EMBL" id="BMAV01017013">
    <property type="protein sequence ID" value="GFY68343.1"/>
    <property type="molecule type" value="Genomic_DNA"/>
</dbReference>
<dbReference type="Proteomes" id="UP000886998">
    <property type="component" value="Unassembled WGS sequence"/>
</dbReference>
<keyword evidence="1" id="KW-0812">Transmembrane</keyword>
<dbReference type="AlphaFoldDB" id="A0A8X7CGN3"/>
<reference evidence="2" key="1">
    <citation type="submission" date="2020-08" db="EMBL/GenBank/DDBJ databases">
        <title>Multicomponent nature underlies the extraordinary mechanical properties of spider dragline silk.</title>
        <authorList>
            <person name="Kono N."/>
            <person name="Nakamura H."/>
            <person name="Mori M."/>
            <person name="Yoshida Y."/>
            <person name="Ohtoshi R."/>
            <person name="Malay A.D."/>
            <person name="Moran D.A.P."/>
            <person name="Tomita M."/>
            <person name="Numata K."/>
            <person name="Arakawa K."/>
        </authorList>
    </citation>
    <scope>NUCLEOTIDE SEQUENCE</scope>
</reference>
<keyword evidence="1" id="KW-1133">Transmembrane helix</keyword>
<name>A0A8X7CGN3_9ARAC</name>
<keyword evidence="1" id="KW-0472">Membrane</keyword>
<feature type="transmembrane region" description="Helical" evidence="1">
    <location>
        <begin position="15"/>
        <end position="37"/>
    </location>
</feature>
<keyword evidence="3" id="KW-1185">Reference proteome</keyword>
<organism evidence="2 3">
    <name type="scientific">Trichonephila inaurata madagascariensis</name>
    <dbReference type="NCBI Taxonomy" id="2747483"/>
    <lineage>
        <taxon>Eukaryota</taxon>
        <taxon>Metazoa</taxon>
        <taxon>Ecdysozoa</taxon>
        <taxon>Arthropoda</taxon>
        <taxon>Chelicerata</taxon>
        <taxon>Arachnida</taxon>
        <taxon>Araneae</taxon>
        <taxon>Araneomorphae</taxon>
        <taxon>Entelegynae</taxon>
        <taxon>Araneoidea</taxon>
        <taxon>Nephilidae</taxon>
        <taxon>Trichonephila</taxon>
        <taxon>Trichonephila inaurata</taxon>
    </lineage>
</organism>
<evidence type="ECO:0000256" key="1">
    <source>
        <dbReference type="SAM" id="Phobius"/>
    </source>
</evidence>
<sequence>VQLVFHMLGETLCDIAANSFALGLVVHLCIRSIYIFWSNNLNHPHNMESIITVKSMNIYIGIVSPTCRTSMPDSDDKIRGCGW</sequence>
<protein>
    <submittedName>
        <fullName evidence="2">Uncharacterized protein</fullName>
    </submittedName>
</protein>